<proteinExistence type="predicted"/>
<evidence type="ECO:0000313" key="2">
    <source>
        <dbReference type="WBParaSite" id="PS1159_v2.g2977.t1"/>
    </source>
</evidence>
<name>A0AC35GA32_9BILA</name>
<organism evidence="1 2">
    <name type="scientific">Panagrolaimus sp. PS1159</name>
    <dbReference type="NCBI Taxonomy" id="55785"/>
    <lineage>
        <taxon>Eukaryota</taxon>
        <taxon>Metazoa</taxon>
        <taxon>Ecdysozoa</taxon>
        <taxon>Nematoda</taxon>
        <taxon>Chromadorea</taxon>
        <taxon>Rhabditida</taxon>
        <taxon>Tylenchina</taxon>
        <taxon>Panagrolaimomorpha</taxon>
        <taxon>Panagrolaimoidea</taxon>
        <taxon>Panagrolaimidae</taxon>
        <taxon>Panagrolaimus</taxon>
    </lineage>
</organism>
<protein>
    <submittedName>
        <fullName evidence="2">Protein SPT2 homolog</fullName>
    </submittedName>
</protein>
<evidence type="ECO:0000313" key="1">
    <source>
        <dbReference type="Proteomes" id="UP000887580"/>
    </source>
</evidence>
<sequence length="547" mass="61355">MINIVNENILNATNKSTLSLHIAAYENSIKAAASDLFDNENIEGLKKEEKFGSNTKQCFTDTLKSQNPFEFPRQQNGEQRNESEVMQFKVSQRLLDSNKPKSSQQNGENDKQLFQPQMPTGAGKANRMFDFDILKGARHVHKPKPASSKPPRSKSTSSLPQTNGTSSKSSQSNGQTSNKPMVAKKPAPVSFEEMMKLASKNLDAKSQISSPPKPLQSSSKPKSPQSLSRSKPSSSSLPSYQSNDGLSKPRQSNGHVLHKPMNARKSTPVSFEERVKIASKNLDGKSLLPPPPKPLQSLSKSKPSQPLSRSKHLPCVLKPKSTSSLNQSNTFSSKPSSKQTNGQTSNKPMTAKNAPPLRFEEMMKLASKNLDVKSQIPPPSKSQQSMPLQSLSRSKPSSSSSYQSNAGLSKPRQSNGQASNKQIKKPLPPVQFNEKRKYPSKTSFKDDRASFRPPKRLRYDEEFDDENDSMDDFIVDDEEEDVRKELQSVLRNFYRSDETVWQQREKEIDLSRMNARYQEIDAEEKRSYRIARMEDMIEEKRGSKALK</sequence>
<dbReference type="WBParaSite" id="PS1159_v2.g2977.t1">
    <property type="protein sequence ID" value="PS1159_v2.g2977.t1"/>
    <property type="gene ID" value="PS1159_v2.g2977"/>
</dbReference>
<dbReference type="Proteomes" id="UP000887580">
    <property type="component" value="Unplaced"/>
</dbReference>
<reference evidence="2" key="1">
    <citation type="submission" date="2022-11" db="UniProtKB">
        <authorList>
            <consortium name="WormBaseParasite"/>
        </authorList>
    </citation>
    <scope>IDENTIFICATION</scope>
</reference>
<accession>A0AC35GA32</accession>